<keyword evidence="5 6" id="KW-0472">Membrane</keyword>
<comment type="subcellular location">
    <subcellularLocation>
        <location evidence="1">Cell membrane</location>
        <topology evidence="1">Multi-pass membrane protein</topology>
    </subcellularLocation>
</comment>
<dbReference type="PANTHER" id="PTHR42770">
    <property type="entry name" value="AMINO ACID TRANSPORTER-RELATED"/>
    <property type="match status" value="1"/>
</dbReference>
<protein>
    <submittedName>
        <fullName evidence="7">Amino acid permease</fullName>
    </submittedName>
</protein>
<accession>A0A069PPU9</accession>
<name>A0A069PPU9_9BURK</name>
<feature type="transmembrane region" description="Helical" evidence="6">
    <location>
        <begin position="277"/>
        <end position="299"/>
    </location>
</feature>
<dbReference type="InterPro" id="IPR050367">
    <property type="entry name" value="APC_superfamily"/>
</dbReference>
<keyword evidence="8" id="KW-1185">Reference proteome</keyword>
<dbReference type="Gene3D" id="1.20.1740.10">
    <property type="entry name" value="Amino acid/polyamine transporter I"/>
    <property type="match status" value="1"/>
</dbReference>
<dbReference type="EMBL" id="JFHC01000016">
    <property type="protein sequence ID" value="KDR42477.1"/>
    <property type="molecule type" value="Genomic_DNA"/>
</dbReference>
<feature type="transmembrane region" description="Helical" evidence="6">
    <location>
        <begin position="97"/>
        <end position="126"/>
    </location>
</feature>
<dbReference type="Pfam" id="PF13520">
    <property type="entry name" value="AA_permease_2"/>
    <property type="match status" value="1"/>
</dbReference>
<keyword evidence="4 6" id="KW-1133">Transmembrane helix</keyword>
<feature type="transmembrane region" description="Helical" evidence="6">
    <location>
        <begin position="187"/>
        <end position="207"/>
    </location>
</feature>
<dbReference type="STRING" id="60547.GCA_000751215_05452"/>
<reference evidence="7 8" key="1">
    <citation type="submission" date="2014-03" db="EMBL/GenBank/DDBJ databases">
        <title>Draft Genome Sequences of Four Burkholderia Strains.</title>
        <authorList>
            <person name="Liu X.Y."/>
            <person name="Li C.X."/>
            <person name="Xu J.H."/>
        </authorList>
    </citation>
    <scope>NUCLEOTIDE SEQUENCE [LARGE SCALE GENOMIC DNA]</scope>
    <source>
        <strain evidence="7 8">DSM 50014</strain>
    </source>
</reference>
<feature type="transmembrane region" description="Helical" evidence="6">
    <location>
        <begin position="482"/>
        <end position="504"/>
    </location>
</feature>
<organism evidence="7 8">
    <name type="scientific">Caballeronia glathei</name>
    <dbReference type="NCBI Taxonomy" id="60547"/>
    <lineage>
        <taxon>Bacteria</taxon>
        <taxon>Pseudomonadati</taxon>
        <taxon>Pseudomonadota</taxon>
        <taxon>Betaproteobacteria</taxon>
        <taxon>Burkholderiales</taxon>
        <taxon>Burkholderiaceae</taxon>
        <taxon>Caballeronia</taxon>
    </lineage>
</organism>
<comment type="caution">
    <text evidence="7">The sequence shown here is derived from an EMBL/GenBank/DDBJ whole genome shotgun (WGS) entry which is preliminary data.</text>
</comment>
<feature type="transmembrane region" description="Helical" evidence="6">
    <location>
        <begin position="411"/>
        <end position="436"/>
    </location>
</feature>
<evidence type="ECO:0000313" key="7">
    <source>
        <dbReference type="EMBL" id="KDR42477.1"/>
    </source>
</evidence>
<feature type="transmembrane region" description="Helical" evidence="6">
    <location>
        <begin position="52"/>
        <end position="76"/>
    </location>
</feature>
<dbReference type="InterPro" id="IPR002293">
    <property type="entry name" value="AA/rel_permease1"/>
</dbReference>
<feature type="transmembrane region" description="Helical" evidence="6">
    <location>
        <begin position="155"/>
        <end position="175"/>
    </location>
</feature>
<evidence type="ECO:0000256" key="3">
    <source>
        <dbReference type="ARBA" id="ARBA00022692"/>
    </source>
</evidence>
<dbReference type="RefSeq" id="WP_035937767.1">
    <property type="nucleotide sequence ID" value="NZ_CADFFX010000022.1"/>
</dbReference>
<dbReference type="GO" id="GO:0005886">
    <property type="term" value="C:plasma membrane"/>
    <property type="evidence" value="ECO:0007669"/>
    <property type="project" value="UniProtKB-SubCell"/>
</dbReference>
<feature type="transmembrane region" description="Helical" evidence="6">
    <location>
        <begin position="233"/>
        <end position="256"/>
    </location>
</feature>
<sequence>MSAIPEDYAGEPDGSLQRKISWTGAFWVASGVPALVLFSIGSIAATVGKLSWAVWIISIGLGFVQSFAYAEIAGLFPHKSGGASVYGAIAWVRYSKLFAPLSVWCNWFAWSPVLAIGSGLAAGYILSVMFPPDAAINTWQITLCSLDWLRSGLSLRINSTFILGAAVLLITFAIQHRGILNAARIQTILGVAALIPLILVGTVPLITGDLPMQNLLPLVPFAKDAAGQVVDGAWGMGGVTLMAGGLFIAAWSTYGFETAVCYTREFRDPKVDTFKAILYSGLLCIFVFTVVPLSFQGVLGLGHLVTPEVKDASGKVVSAAVYNGMLSPDIYSGMGVAKAMAPMIHGGLLVERILVVMLVLALVLAIMTSMAGSSRTLYQASVDGWLPKYLSHVNSHGAPTRAMWTDLCFNLILLLMSDYVFVLAMSNVGYIIFNFLNLNSAWIHRLDRPDWSRPFRAPNWLLALGTLFSFVNLGLLGMGADIWGAGTLFSGLTFAALILPVFVYRHYIVDRGHFPDAMKEDMQLVGSGRVQKRAGILPYATVLAGIIVVAVTHNMAVY</sequence>
<feature type="transmembrane region" description="Helical" evidence="6">
    <location>
        <begin position="353"/>
        <end position="372"/>
    </location>
</feature>
<keyword evidence="2" id="KW-1003">Cell membrane</keyword>
<proteinExistence type="predicted"/>
<dbReference type="PIRSF" id="PIRSF006060">
    <property type="entry name" value="AA_transporter"/>
    <property type="match status" value="1"/>
</dbReference>
<dbReference type="GO" id="GO:0022857">
    <property type="term" value="F:transmembrane transporter activity"/>
    <property type="evidence" value="ECO:0007669"/>
    <property type="project" value="InterPro"/>
</dbReference>
<evidence type="ECO:0000256" key="4">
    <source>
        <dbReference type="ARBA" id="ARBA00022989"/>
    </source>
</evidence>
<feature type="transmembrane region" description="Helical" evidence="6">
    <location>
        <begin position="536"/>
        <end position="556"/>
    </location>
</feature>
<dbReference type="PANTHER" id="PTHR42770:SF11">
    <property type="entry name" value="INNER MEMBRANE TRANSPORT PROTEIN YBAT"/>
    <property type="match status" value="1"/>
</dbReference>
<dbReference type="Proteomes" id="UP000027466">
    <property type="component" value="Unassembled WGS sequence"/>
</dbReference>
<feature type="transmembrane region" description="Helical" evidence="6">
    <location>
        <begin position="25"/>
        <end position="46"/>
    </location>
</feature>
<dbReference type="AlphaFoldDB" id="A0A069PPU9"/>
<evidence type="ECO:0000313" key="8">
    <source>
        <dbReference type="Proteomes" id="UP000027466"/>
    </source>
</evidence>
<evidence type="ECO:0000256" key="5">
    <source>
        <dbReference type="ARBA" id="ARBA00023136"/>
    </source>
</evidence>
<gene>
    <name evidence="7" type="ORF">BG61_09045</name>
</gene>
<evidence type="ECO:0000256" key="6">
    <source>
        <dbReference type="SAM" id="Phobius"/>
    </source>
</evidence>
<evidence type="ECO:0000256" key="2">
    <source>
        <dbReference type="ARBA" id="ARBA00022475"/>
    </source>
</evidence>
<feature type="transmembrane region" description="Helical" evidence="6">
    <location>
        <begin position="319"/>
        <end position="341"/>
    </location>
</feature>
<evidence type="ECO:0000256" key="1">
    <source>
        <dbReference type="ARBA" id="ARBA00004651"/>
    </source>
</evidence>
<keyword evidence="3 6" id="KW-0812">Transmembrane</keyword>
<feature type="transmembrane region" description="Helical" evidence="6">
    <location>
        <begin position="457"/>
        <end position="476"/>
    </location>
</feature>